<feature type="chain" id="PRO_5014642796" description="DUF4189 domain-containing protein" evidence="1">
    <location>
        <begin position="24"/>
        <end position="156"/>
    </location>
</feature>
<dbReference type="Pfam" id="PF13827">
    <property type="entry name" value="DUF4189"/>
    <property type="match status" value="2"/>
</dbReference>
<proteinExistence type="predicted"/>
<geneLocation type="plasmid" evidence="4">
    <name>psfrenxt3c</name>
</geneLocation>
<evidence type="ECO:0000256" key="1">
    <source>
        <dbReference type="SAM" id="SignalP"/>
    </source>
</evidence>
<dbReference type="EMBL" id="CP024310">
    <property type="protein sequence ID" value="AUX80584.1"/>
    <property type="molecule type" value="Genomic_DNA"/>
</dbReference>
<keyword evidence="1" id="KW-0732">Signal</keyword>
<evidence type="ECO:0000313" key="4">
    <source>
        <dbReference type="Proteomes" id="UP000239340"/>
    </source>
</evidence>
<sequence length="156" mass="17017">MPFSRRFWPILIAAIIGISSSNAADLVTQQPEPGHEEKGIWGAIAFSPVDGRHGFFWGADKRTEAEDAALEHCKNADGAACKVVEVFRNHRHWDDDDGTGFPYEHCAALSLGETSRAGTPSWGSASATTRREAERKALSLCGGQENQCGIREWVCT</sequence>
<organism evidence="3 4">
    <name type="scientific">Rhizobium fredii</name>
    <name type="common">Sinorhizobium fredii</name>
    <dbReference type="NCBI Taxonomy" id="380"/>
    <lineage>
        <taxon>Bacteria</taxon>
        <taxon>Pseudomonadati</taxon>
        <taxon>Pseudomonadota</taxon>
        <taxon>Alphaproteobacteria</taxon>
        <taxon>Hyphomicrobiales</taxon>
        <taxon>Rhizobiaceae</taxon>
        <taxon>Sinorhizobium/Ensifer group</taxon>
        <taxon>Sinorhizobium</taxon>
    </lineage>
</organism>
<dbReference type="InterPro" id="IPR025240">
    <property type="entry name" value="DUF4189"/>
</dbReference>
<accession>A0A2L0HGL1</accession>
<dbReference type="AlphaFoldDB" id="A0A2L0HGL1"/>
<feature type="signal peptide" evidence="1">
    <location>
        <begin position="1"/>
        <end position="23"/>
    </location>
</feature>
<keyword evidence="3" id="KW-0614">Plasmid</keyword>
<evidence type="ECO:0000313" key="3">
    <source>
        <dbReference type="EMBL" id="AUX80584.1"/>
    </source>
</evidence>
<evidence type="ECO:0000259" key="2">
    <source>
        <dbReference type="Pfam" id="PF13827"/>
    </source>
</evidence>
<gene>
    <name evidence="3" type="ORF">NXT3_PC01435</name>
</gene>
<protein>
    <recommendedName>
        <fullName evidence="2">DUF4189 domain-containing protein</fullName>
    </recommendedName>
</protein>
<dbReference type="Proteomes" id="UP000239340">
    <property type="component" value="Plasmid pSfreNXT3c"/>
</dbReference>
<feature type="domain" description="DUF4189" evidence="2">
    <location>
        <begin position="103"/>
        <end position="155"/>
    </location>
</feature>
<name>A0A2L0HGL1_RHIFR</name>
<dbReference type="RefSeq" id="WP_097527429.1">
    <property type="nucleotide sequence ID" value="NZ_CP024310.1"/>
</dbReference>
<reference evidence="3 4" key="1">
    <citation type="submission" date="2017-10" db="EMBL/GenBank/DDBJ databases">
        <title>Analysis of the genome sequences of Rhizobium populations associated to common bean (phaseolus vulgaris).</title>
        <authorList>
            <person name="Bustos P."/>
            <person name="Santamaria R.I."/>
            <person name="Miranda-Sanchez F."/>
            <person name="Perez-Carrascal O."/>
            <person name="Juarez S."/>
            <person name="Lozano L."/>
            <person name="Martinez-Flores I."/>
            <person name="Vinuesa P."/>
            <person name="Martinez-Romero E."/>
            <person name="Cevallos M.A."/>
            <person name="Romero D."/>
            <person name="Davila G."/>
            <person name="Gonzalez V."/>
        </authorList>
    </citation>
    <scope>NUCLEOTIDE SEQUENCE [LARGE SCALE GENOMIC DNA]</scope>
    <source>
        <strain evidence="3 4">NXT3</strain>
        <plasmid evidence="4">Plasmid psfrenxt3c</plasmid>
    </source>
</reference>
<feature type="domain" description="DUF4189" evidence="2">
    <location>
        <begin position="41"/>
        <end position="90"/>
    </location>
</feature>